<feature type="region of interest" description="Disordered" evidence="1">
    <location>
        <begin position="1"/>
        <end position="76"/>
    </location>
</feature>
<dbReference type="Proteomes" id="UP000076858">
    <property type="component" value="Unassembled WGS sequence"/>
</dbReference>
<proteinExistence type="predicted"/>
<feature type="compositionally biased region" description="Basic and acidic residues" evidence="1">
    <location>
        <begin position="49"/>
        <end position="67"/>
    </location>
</feature>
<sequence>MGQRNRESDKVTLQNEEEDEEGRRKEMGKQEREGRKLYNETAQNEVYDEDGRSKGMEKQKEERRHPSIEAAEASKMAAAEAESYQITVKANRPFANRNGEVTRSKLAIENRDPKLAQMSHVKINRLPSSIAHQEKRTETGRGAGRGTRRGTGRGSGTGSGIGSGTGTRTGRGTGKKKETGTGQVGKP</sequence>
<dbReference type="AlphaFoldDB" id="A0A164M6G3"/>
<evidence type="ECO:0000313" key="3">
    <source>
        <dbReference type="Proteomes" id="UP000076858"/>
    </source>
</evidence>
<accession>A0A164M6G3</accession>
<feature type="compositionally biased region" description="Gly residues" evidence="1">
    <location>
        <begin position="152"/>
        <end position="172"/>
    </location>
</feature>
<reference evidence="2 3" key="1">
    <citation type="submission" date="2016-03" db="EMBL/GenBank/DDBJ databases">
        <title>EvidentialGene: Evidence-directed Construction of Genes on Genomes.</title>
        <authorList>
            <person name="Gilbert D.G."/>
            <person name="Choi J.-H."/>
            <person name="Mockaitis K."/>
            <person name="Colbourne J."/>
            <person name="Pfrender M."/>
        </authorList>
    </citation>
    <scope>NUCLEOTIDE SEQUENCE [LARGE SCALE GENOMIC DNA]</scope>
    <source>
        <strain evidence="2 3">Xinb3</strain>
        <tissue evidence="2">Complete organism</tissue>
    </source>
</reference>
<keyword evidence="3" id="KW-1185">Reference proteome</keyword>
<feature type="compositionally biased region" description="Basic and acidic residues" evidence="1">
    <location>
        <begin position="1"/>
        <end position="10"/>
    </location>
</feature>
<gene>
    <name evidence="2" type="ORF">APZ42_032205</name>
</gene>
<protein>
    <submittedName>
        <fullName evidence="2">Uncharacterized protein</fullName>
    </submittedName>
</protein>
<organism evidence="2 3">
    <name type="scientific">Daphnia magna</name>
    <dbReference type="NCBI Taxonomy" id="35525"/>
    <lineage>
        <taxon>Eukaryota</taxon>
        <taxon>Metazoa</taxon>
        <taxon>Ecdysozoa</taxon>
        <taxon>Arthropoda</taxon>
        <taxon>Crustacea</taxon>
        <taxon>Branchiopoda</taxon>
        <taxon>Diplostraca</taxon>
        <taxon>Cladocera</taxon>
        <taxon>Anomopoda</taxon>
        <taxon>Daphniidae</taxon>
        <taxon>Daphnia</taxon>
    </lineage>
</organism>
<feature type="compositionally biased region" description="Basic and acidic residues" evidence="1">
    <location>
        <begin position="105"/>
        <end position="114"/>
    </location>
</feature>
<feature type="compositionally biased region" description="Basic and acidic residues" evidence="1">
    <location>
        <begin position="21"/>
        <end position="38"/>
    </location>
</feature>
<comment type="caution">
    <text evidence="2">The sequence shown here is derived from an EMBL/GenBank/DDBJ whole genome shotgun (WGS) entry which is preliminary data.</text>
</comment>
<feature type="region of interest" description="Disordered" evidence="1">
    <location>
        <begin position="105"/>
        <end position="187"/>
    </location>
</feature>
<evidence type="ECO:0000256" key="1">
    <source>
        <dbReference type="SAM" id="MobiDB-lite"/>
    </source>
</evidence>
<evidence type="ECO:0000313" key="2">
    <source>
        <dbReference type="EMBL" id="KZS04773.1"/>
    </source>
</evidence>
<dbReference type="EMBL" id="LRGB01003059">
    <property type="protein sequence ID" value="KZS04773.1"/>
    <property type="molecule type" value="Genomic_DNA"/>
</dbReference>
<name>A0A164M6G3_9CRUS</name>